<dbReference type="AlphaFoldDB" id="A0A7X0EVU8"/>
<name>A0A7X0EVU8_9ACTN</name>
<organism evidence="2 3">
    <name type="scientific">Nonomuraea muscovyensis</name>
    <dbReference type="NCBI Taxonomy" id="1124761"/>
    <lineage>
        <taxon>Bacteria</taxon>
        <taxon>Bacillati</taxon>
        <taxon>Actinomycetota</taxon>
        <taxon>Actinomycetes</taxon>
        <taxon>Streptosporangiales</taxon>
        <taxon>Streptosporangiaceae</taxon>
        <taxon>Nonomuraea</taxon>
    </lineage>
</organism>
<comment type="caution">
    <text evidence="2">The sequence shown here is derived from an EMBL/GenBank/DDBJ whole genome shotgun (WGS) entry which is preliminary data.</text>
</comment>
<evidence type="ECO:0000313" key="2">
    <source>
        <dbReference type="EMBL" id="MBB6345858.1"/>
    </source>
</evidence>
<dbReference type="Proteomes" id="UP000583800">
    <property type="component" value="Unassembled WGS sequence"/>
</dbReference>
<protein>
    <submittedName>
        <fullName evidence="2">Uncharacterized protein</fullName>
    </submittedName>
</protein>
<reference evidence="2 3" key="1">
    <citation type="submission" date="2020-08" db="EMBL/GenBank/DDBJ databases">
        <title>Sequencing the genomes of 1000 actinobacteria strains.</title>
        <authorList>
            <person name="Klenk H.-P."/>
        </authorList>
    </citation>
    <scope>NUCLEOTIDE SEQUENCE [LARGE SCALE GENOMIC DNA]</scope>
    <source>
        <strain evidence="2 3">DSM 45913</strain>
    </source>
</reference>
<feature type="transmembrane region" description="Helical" evidence="1">
    <location>
        <begin position="12"/>
        <end position="32"/>
    </location>
</feature>
<accession>A0A7X0EVU8</accession>
<gene>
    <name evidence="2" type="ORF">FHU36_002367</name>
</gene>
<sequence>MRQTVRRGGDAFALCTAVLGIAVLLHLTFAVLTSTHSAHQHGTGAQQPAVGITDPGAHTSMVVTAGHDPTPCHSPPSGHDHSRCGAVAGTPITDARPLLPTGLAIGHVVIGTHALASTPSPIRRRHGERPACSPAGAALLILNSVSRI</sequence>
<proteinExistence type="predicted"/>
<dbReference type="EMBL" id="JACHJB010000001">
    <property type="protein sequence ID" value="MBB6345858.1"/>
    <property type="molecule type" value="Genomic_DNA"/>
</dbReference>
<evidence type="ECO:0000313" key="3">
    <source>
        <dbReference type="Proteomes" id="UP000583800"/>
    </source>
</evidence>
<keyword evidence="1" id="KW-0812">Transmembrane</keyword>
<keyword evidence="1" id="KW-0472">Membrane</keyword>
<keyword evidence="1" id="KW-1133">Transmembrane helix</keyword>
<keyword evidence="3" id="KW-1185">Reference proteome</keyword>
<evidence type="ECO:0000256" key="1">
    <source>
        <dbReference type="SAM" id="Phobius"/>
    </source>
</evidence>
<dbReference type="RefSeq" id="WP_185083738.1">
    <property type="nucleotide sequence ID" value="NZ_JACHJB010000001.1"/>
</dbReference>